<sequence length="50" mass="5362">MVNKLMMIALPLATGKRKAALRMGKMSVVKSMNVGFVPLSSANLKLLEAT</sequence>
<evidence type="ECO:0000313" key="1">
    <source>
        <dbReference type="EMBL" id="EEF30748.1"/>
    </source>
</evidence>
<gene>
    <name evidence="1" type="ORF">RCOM_0029680</name>
</gene>
<accession>B9T051</accession>
<reference evidence="2" key="1">
    <citation type="journal article" date="2010" name="Nat. Biotechnol.">
        <title>Draft genome sequence of the oilseed species Ricinus communis.</title>
        <authorList>
            <person name="Chan A.P."/>
            <person name="Crabtree J."/>
            <person name="Zhao Q."/>
            <person name="Lorenzi H."/>
            <person name="Orvis J."/>
            <person name="Puiu D."/>
            <person name="Melake-Berhan A."/>
            <person name="Jones K.M."/>
            <person name="Redman J."/>
            <person name="Chen G."/>
            <person name="Cahoon E.B."/>
            <person name="Gedil M."/>
            <person name="Stanke M."/>
            <person name="Haas B.J."/>
            <person name="Wortman J.R."/>
            <person name="Fraser-Liggett C.M."/>
            <person name="Ravel J."/>
            <person name="Rabinowicz P.D."/>
        </authorList>
    </citation>
    <scope>NUCLEOTIDE SEQUENCE [LARGE SCALE GENOMIC DNA]</scope>
    <source>
        <strain evidence="2">cv. Hale</strain>
    </source>
</reference>
<proteinExistence type="predicted"/>
<dbReference type="Proteomes" id="UP000008311">
    <property type="component" value="Unassembled WGS sequence"/>
</dbReference>
<organism evidence="1 2">
    <name type="scientific">Ricinus communis</name>
    <name type="common">Castor bean</name>
    <dbReference type="NCBI Taxonomy" id="3988"/>
    <lineage>
        <taxon>Eukaryota</taxon>
        <taxon>Viridiplantae</taxon>
        <taxon>Streptophyta</taxon>
        <taxon>Embryophyta</taxon>
        <taxon>Tracheophyta</taxon>
        <taxon>Spermatophyta</taxon>
        <taxon>Magnoliopsida</taxon>
        <taxon>eudicotyledons</taxon>
        <taxon>Gunneridae</taxon>
        <taxon>Pentapetalae</taxon>
        <taxon>rosids</taxon>
        <taxon>fabids</taxon>
        <taxon>Malpighiales</taxon>
        <taxon>Euphorbiaceae</taxon>
        <taxon>Acalyphoideae</taxon>
        <taxon>Acalypheae</taxon>
        <taxon>Ricinus</taxon>
    </lineage>
</organism>
<evidence type="ECO:0000313" key="2">
    <source>
        <dbReference type="Proteomes" id="UP000008311"/>
    </source>
</evidence>
<protein>
    <submittedName>
        <fullName evidence="1">Uncharacterized protein</fullName>
    </submittedName>
</protein>
<dbReference type="EMBL" id="EQ974296">
    <property type="protein sequence ID" value="EEF30748.1"/>
    <property type="molecule type" value="Genomic_DNA"/>
</dbReference>
<dbReference type="InParanoid" id="B9T051"/>
<name>B9T051_RICCO</name>
<keyword evidence="2" id="KW-1185">Reference proteome</keyword>
<dbReference type="AlphaFoldDB" id="B9T051"/>